<name>A0ABP8DGU5_9ACTN</name>
<evidence type="ECO:0000256" key="2">
    <source>
        <dbReference type="ARBA" id="ARBA00022679"/>
    </source>
</evidence>
<keyword evidence="2" id="KW-0808">Transferase</keyword>
<keyword evidence="4" id="KW-1185">Reference proteome</keyword>
<dbReference type="PANTHER" id="PTHR43648">
    <property type="entry name" value="ELECTRON TRANSFER FLAVOPROTEIN BETA SUBUNIT LYSINE METHYLTRANSFERASE"/>
    <property type="match status" value="1"/>
</dbReference>
<evidence type="ECO:0000256" key="1">
    <source>
        <dbReference type="ARBA" id="ARBA00022603"/>
    </source>
</evidence>
<protein>
    <submittedName>
        <fullName evidence="3">Methyltransferase</fullName>
    </submittedName>
</protein>
<reference evidence="4" key="1">
    <citation type="journal article" date="2019" name="Int. J. Syst. Evol. Microbiol.">
        <title>The Global Catalogue of Microorganisms (GCM) 10K type strain sequencing project: providing services to taxonomists for standard genome sequencing and annotation.</title>
        <authorList>
            <consortium name="The Broad Institute Genomics Platform"/>
            <consortium name="The Broad Institute Genome Sequencing Center for Infectious Disease"/>
            <person name="Wu L."/>
            <person name="Ma J."/>
        </authorList>
    </citation>
    <scope>NUCLEOTIDE SEQUENCE [LARGE SCALE GENOMIC DNA]</scope>
    <source>
        <strain evidence="4">JCM 17441</strain>
    </source>
</reference>
<comment type="caution">
    <text evidence="3">The sequence shown here is derived from an EMBL/GenBank/DDBJ whole genome shotgun (WGS) entry which is preliminary data.</text>
</comment>
<dbReference type="GO" id="GO:0008168">
    <property type="term" value="F:methyltransferase activity"/>
    <property type="evidence" value="ECO:0007669"/>
    <property type="project" value="UniProtKB-KW"/>
</dbReference>
<dbReference type="EMBL" id="BAABAT010000021">
    <property type="protein sequence ID" value="GAA4255609.1"/>
    <property type="molecule type" value="Genomic_DNA"/>
</dbReference>
<dbReference type="Pfam" id="PF06325">
    <property type="entry name" value="PrmA"/>
    <property type="match status" value="1"/>
</dbReference>
<proteinExistence type="predicted"/>
<dbReference type="CDD" id="cd02440">
    <property type="entry name" value="AdoMet_MTases"/>
    <property type="match status" value="1"/>
</dbReference>
<dbReference type="InterPro" id="IPR029063">
    <property type="entry name" value="SAM-dependent_MTases_sf"/>
</dbReference>
<dbReference type="PANTHER" id="PTHR43648:SF1">
    <property type="entry name" value="ELECTRON TRANSFER FLAVOPROTEIN BETA SUBUNIT LYSINE METHYLTRANSFERASE"/>
    <property type="match status" value="1"/>
</dbReference>
<evidence type="ECO:0000313" key="3">
    <source>
        <dbReference type="EMBL" id="GAA4255609.1"/>
    </source>
</evidence>
<accession>A0ABP8DGU5</accession>
<keyword evidence="1 3" id="KW-0489">Methyltransferase</keyword>
<dbReference type="InterPro" id="IPR050078">
    <property type="entry name" value="Ribosomal_L11_MeTrfase_PrmA"/>
</dbReference>
<organism evidence="3 4">
    <name type="scientific">Dactylosporangium darangshiense</name>
    <dbReference type="NCBI Taxonomy" id="579108"/>
    <lineage>
        <taxon>Bacteria</taxon>
        <taxon>Bacillati</taxon>
        <taxon>Actinomycetota</taxon>
        <taxon>Actinomycetes</taxon>
        <taxon>Micromonosporales</taxon>
        <taxon>Micromonosporaceae</taxon>
        <taxon>Dactylosporangium</taxon>
    </lineage>
</organism>
<gene>
    <name evidence="3" type="ORF">GCM10022255_065120</name>
</gene>
<evidence type="ECO:0000313" key="4">
    <source>
        <dbReference type="Proteomes" id="UP001500620"/>
    </source>
</evidence>
<sequence length="217" mass="23370">MVPSVAMTTQFVLANTRLAPVPLTPEVLLHLADEAIELWERTETDQGGQMPPPFWAFAWAGGQALARYVLDRPDLLAGRDVLDLAAGSGLVAIAAMKAGAARVTAVEIDALAVTAIGINARANDVEVTARLADILETEPDADVVLAGDVFYSREMTRRMLDYLRRAAARGATVLVGDPGRAYLPKDHLTLLAEYDVPVPQTLEDTPVKRTTVWSVNP</sequence>
<dbReference type="SUPFAM" id="SSF53335">
    <property type="entry name" value="S-adenosyl-L-methionine-dependent methyltransferases"/>
    <property type="match status" value="1"/>
</dbReference>
<dbReference type="Proteomes" id="UP001500620">
    <property type="component" value="Unassembled WGS sequence"/>
</dbReference>
<dbReference type="Gene3D" id="3.40.50.150">
    <property type="entry name" value="Vaccinia Virus protein VP39"/>
    <property type="match status" value="1"/>
</dbReference>
<dbReference type="GO" id="GO:0032259">
    <property type="term" value="P:methylation"/>
    <property type="evidence" value="ECO:0007669"/>
    <property type="project" value="UniProtKB-KW"/>
</dbReference>